<organism evidence="5 6">
    <name type="scientific">Halovulum marinum</name>
    <dbReference type="NCBI Taxonomy" id="2662447"/>
    <lineage>
        <taxon>Bacteria</taxon>
        <taxon>Pseudomonadati</taxon>
        <taxon>Pseudomonadota</taxon>
        <taxon>Alphaproteobacteria</taxon>
        <taxon>Rhodobacterales</taxon>
        <taxon>Paracoccaceae</taxon>
        <taxon>Halovulum</taxon>
    </lineage>
</organism>
<dbReference type="Proteomes" id="UP000474957">
    <property type="component" value="Unassembled WGS sequence"/>
</dbReference>
<feature type="short sequence motif" description="GXSXG" evidence="3">
    <location>
        <begin position="97"/>
        <end position="101"/>
    </location>
</feature>
<proteinExistence type="inferred from homology"/>
<evidence type="ECO:0000256" key="2">
    <source>
        <dbReference type="ARBA" id="ARBA00023098"/>
    </source>
</evidence>
<keyword evidence="3" id="KW-0378">Hydrolase</keyword>
<evidence type="ECO:0000259" key="4">
    <source>
        <dbReference type="PROSITE" id="PS51635"/>
    </source>
</evidence>
<dbReference type="PROSITE" id="PS51635">
    <property type="entry name" value="PNPLA"/>
    <property type="match status" value="1"/>
</dbReference>
<evidence type="ECO:0000256" key="1">
    <source>
        <dbReference type="ARBA" id="ARBA00010240"/>
    </source>
</evidence>
<dbReference type="AlphaFoldDB" id="A0A6L5Z2Y2"/>
<dbReference type="Gene3D" id="3.40.1090.10">
    <property type="entry name" value="Cytosolic phospholipase A2 catalytic domain"/>
    <property type="match status" value="1"/>
</dbReference>
<sequence>MARTCLCSCFEPRPLRPTWKAWRPLGSTSAWSGSTPRRRVPEILLPAPNPGAATILALHGGGYLGYFSACVAAALQMRRETLRAAGPLSRSFDAICGTSVGAILAAGIATNTSPRDILDLMSAKGGAIFPRRRYFANWPGIFTSRFDPHPLHGLLTDILGPVRLGEVDRVLVIPAVNETLGRPVIFRSSDPEHWDIPLVDVVMASAAAPLYFPLHRIGGERYTDGGLVANGPALIASADLFRRFGIGTRRQRVVSIGTTRTAPRSIVTKGKHDRWGGVRWIWGGGRLQQLVMGGQEDLQSELLAVLGPAGRLHLDMELSTADAEKVHMVKADAEAREVLGAAAASCVAEISPDERGFLDRILTRRSRDMAWRRGPGGRPVAVLV</sequence>
<feature type="active site" description="Nucleophile" evidence="3">
    <location>
        <position position="99"/>
    </location>
</feature>
<feature type="domain" description="PNPLA" evidence="4">
    <location>
        <begin position="56"/>
        <end position="237"/>
    </location>
</feature>
<feature type="short sequence motif" description="GXGXXG" evidence="3">
    <location>
        <begin position="60"/>
        <end position="65"/>
    </location>
</feature>
<dbReference type="PANTHER" id="PTHR32176">
    <property type="entry name" value="XYLOSE ISOMERASE"/>
    <property type="match status" value="1"/>
</dbReference>
<dbReference type="CDD" id="cd07199">
    <property type="entry name" value="Pat17_PNPLA8_PNPLA9_like"/>
    <property type="match status" value="1"/>
</dbReference>
<evidence type="ECO:0000313" key="6">
    <source>
        <dbReference type="Proteomes" id="UP000474957"/>
    </source>
</evidence>
<evidence type="ECO:0000256" key="3">
    <source>
        <dbReference type="PROSITE-ProRule" id="PRU01161"/>
    </source>
</evidence>
<gene>
    <name evidence="5" type="ORF">GE300_14895</name>
</gene>
<dbReference type="EMBL" id="WIND01000013">
    <property type="protein sequence ID" value="MSU90887.1"/>
    <property type="molecule type" value="Genomic_DNA"/>
</dbReference>
<dbReference type="SUPFAM" id="SSF52151">
    <property type="entry name" value="FabD/lysophospholipase-like"/>
    <property type="match status" value="1"/>
</dbReference>
<accession>A0A6L5Z2Y2</accession>
<dbReference type="NCBIfam" id="NF041079">
    <property type="entry name" value="CBASS_lipase"/>
    <property type="match status" value="1"/>
</dbReference>
<keyword evidence="6" id="KW-1185">Reference proteome</keyword>
<keyword evidence="3" id="KW-0442">Lipid degradation</keyword>
<keyword evidence="2 3" id="KW-0443">Lipid metabolism</keyword>
<dbReference type="InterPro" id="IPR016035">
    <property type="entry name" value="Acyl_Trfase/lysoPLipase"/>
</dbReference>
<dbReference type="GO" id="GO:0016787">
    <property type="term" value="F:hydrolase activity"/>
    <property type="evidence" value="ECO:0007669"/>
    <property type="project" value="UniProtKB-UniRule"/>
</dbReference>
<protein>
    <submittedName>
        <fullName evidence="5">Patatin</fullName>
    </submittedName>
</protein>
<evidence type="ECO:0000313" key="5">
    <source>
        <dbReference type="EMBL" id="MSU90887.1"/>
    </source>
</evidence>
<feature type="short sequence motif" description="DGA/G" evidence="3">
    <location>
        <begin position="224"/>
        <end position="226"/>
    </location>
</feature>
<dbReference type="InterPro" id="IPR002641">
    <property type="entry name" value="PNPLA_dom"/>
</dbReference>
<name>A0A6L5Z2Y2_9RHOB</name>
<feature type="active site" description="Proton acceptor" evidence="3">
    <location>
        <position position="224"/>
    </location>
</feature>
<comment type="caution">
    <text evidence="5">The sequence shown here is derived from an EMBL/GenBank/DDBJ whole genome shotgun (WGS) entry which is preliminary data.</text>
</comment>
<reference evidence="5 6" key="1">
    <citation type="submission" date="2019-10" db="EMBL/GenBank/DDBJ databases">
        <title>Cognatihalovulum marinum gen. nov. sp. nov., a new member of the family Rhodobacteraceae isolated from deep seawater of the Northwest Indian Ocean.</title>
        <authorList>
            <person name="Ruan C."/>
            <person name="Wang J."/>
            <person name="Zheng X."/>
            <person name="Song L."/>
            <person name="Zhu Y."/>
            <person name="Huang Y."/>
            <person name="Lu Z."/>
            <person name="Du W."/>
            <person name="Huang L."/>
            <person name="Dai X."/>
        </authorList>
    </citation>
    <scope>NUCLEOTIDE SEQUENCE [LARGE SCALE GENOMIC DNA]</scope>
    <source>
        <strain evidence="5 6">2CG4</strain>
    </source>
</reference>
<dbReference type="GO" id="GO:0016042">
    <property type="term" value="P:lipid catabolic process"/>
    <property type="evidence" value="ECO:0007669"/>
    <property type="project" value="UniProtKB-UniRule"/>
</dbReference>
<dbReference type="PANTHER" id="PTHR32176:SF92">
    <property type="entry name" value="XYLOSE ISOMERASE"/>
    <property type="match status" value="1"/>
</dbReference>
<dbReference type="Pfam" id="PF01734">
    <property type="entry name" value="Patatin"/>
    <property type="match status" value="1"/>
</dbReference>
<comment type="similarity">
    <text evidence="1">Belongs to the patatin family.</text>
</comment>